<sequence length="78" mass="9145">MLYYEGSFNSLRAIREEECWAPEVVESRAMLFTVKKMMKLQMGRYVLESDRENLIMKLKSKATKQQGRVMKEIGSMCS</sequence>
<evidence type="ECO:0000313" key="1">
    <source>
        <dbReference type="EMBL" id="CAL1378301.1"/>
    </source>
</evidence>
<dbReference type="Proteomes" id="UP001497516">
    <property type="component" value="Chromosome 3"/>
</dbReference>
<reference evidence="1 2" key="1">
    <citation type="submission" date="2024-04" db="EMBL/GenBank/DDBJ databases">
        <authorList>
            <person name="Fracassetti M."/>
        </authorList>
    </citation>
    <scope>NUCLEOTIDE SEQUENCE [LARGE SCALE GENOMIC DNA]</scope>
</reference>
<proteinExistence type="predicted"/>
<protein>
    <submittedName>
        <fullName evidence="1">Uncharacterized protein</fullName>
    </submittedName>
</protein>
<accession>A0AAV2DXB5</accession>
<name>A0AAV2DXB5_9ROSI</name>
<dbReference type="AlphaFoldDB" id="A0AAV2DXB5"/>
<organism evidence="1 2">
    <name type="scientific">Linum trigynum</name>
    <dbReference type="NCBI Taxonomy" id="586398"/>
    <lineage>
        <taxon>Eukaryota</taxon>
        <taxon>Viridiplantae</taxon>
        <taxon>Streptophyta</taxon>
        <taxon>Embryophyta</taxon>
        <taxon>Tracheophyta</taxon>
        <taxon>Spermatophyta</taxon>
        <taxon>Magnoliopsida</taxon>
        <taxon>eudicotyledons</taxon>
        <taxon>Gunneridae</taxon>
        <taxon>Pentapetalae</taxon>
        <taxon>rosids</taxon>
        <taxon>fabids</taxon>
        <taxon>Malpighiales</taxon>
        <taxon>Linaceae</taxon>
        <taxon>Linum</taxon>
    </lineage>
</organism>
<keyword evidence="2" id="KW-1185">Reference proteome</keyword>
<gene>
    <name evidence="1" type="ORF">LTRI10_LOCUS19894</name>
</gene>
<evidence type="ECO:0000313" key="2">
    <source>
        <dbReference type="Proteomes" id="UP001497516"/>
    </source>
</evidence>
<dbReference type="EMBL" id="OZ034816">
    <property type="protein sequence ID" value="CAL1378301.1"/>
    <property type="molecule type" value="Genomic_DNA"/>
</dbReference>